<dbReference type="EMBL" id="CP025704">
    <property type="protein sequence ID" value="AUN98381.1"/>
    <property type="molecule type" value="Genomic_DNA"/>
</dbReference>
<dbReference type="InterPro" id="IPR029068">
    <property type="entry name" value="Glyas_Bleomycin-R_OHBP_Dase"/>
</dbReference>
<sequence>MKSLNDIITDPVLFLDKLFSLIEKTGMNVDKYYLDHICYRVGSESEYQEKRSELSHHGDMLIESMVNGRLIATYKLHSPILYKGRKIDVLELPAPKPGHSYASGLEHVEFVTTESLHSIVENNPTCSFETQGINKEINADITLRLGEYCIRFHNQTLEDVIAQEKLQEKKLMGKN</sequence>
<dbReference type="Proteomes" id="UP000235584">
    <property type="component" value="Chromosome"/>
</dbReference>
<proteinExistence type="predicted"/>
<protein>
    <submittedName>
        <fullName evidence="1">Uncharacterized protein</fullName>
    </submittedName>
</protein>
<reference evidence="1 2" key="1">
    <citation type="submission" date="2018-01" db="EMBL/GenBank/DDBJ databases">
        <title>Complete genome sequence of Bacteriovorax stolpii DSM12778.</title>
        <authorList>
            <person name="Tang B."/>
            <person name="Chang J."/>
        </authorList>
    </citation>
    <scope>NUCLEOTIDE SEQUENCE [LARGE SCALE GENOMIC DNA]</scope>
    <source>
        <strain evidence="1 2">DSM 12778</strain>
    </source>
</reference>
<dbReference type="AlphaFoldDB" id="A0A2K9NS88"/>
<dbReference type="PANTHER" id="PTHR37519">
    <property type="match status" value="1"/>
</dbReference>
<keyword evidence="2" id="KW-1185">Reference proteome</keyword>
<accession>A0A2K9NS88</accession>
<evidence type="ECO:0000313" key="2">
    <source>
        <dbReference type="Proteomes" id="UP000235584"/>
    </source>
</evidence>
<dbReference type="KEGG" id="bsto:C0V70_09740"/>
<name>A0A2K9NS88_BACTC</name>
<dbReference type="PANTHER" id="PTHR37519:SF1">
    <property type="entry name" value="DIHYDROXYBIPHENYL DIOXYGENASE DOMAIN-CONTAINING PROTEIN"/>
    <property type="match status" value="1"/>
</dbReference>
<dbReference type="Pfam" id="PF06185">
    <property type="entry name" value="YecM"/>
    <property type="match status" value="1"/>
</dbReference>
<dbReference type="SUPFAM" id="SSF54593">
    <property type="entry name" value="Glyoxalase/Bleomycin resistance protein/Dihydroxybiphenyl dioxygenase"/>
    <property type="match status" value="1"/>
</dbReference>
<organism evidence="1 2">
    <name type="scientific">Bacteriovorax stolpii</name>
    <name type="common">Bdellovibrio stolpii</name>
    <dbReference type="NCBI Taxonomy" id="960"/>
    <lineage>
        <taxon>Bacteria</taxon>
        <taxon>Pseudomonadati</taxon>
        <taxon>Bdellovibrionota</taxon>
        <taxon>Bacteriovoracia</taxon>
        <taxon>Bacteriovoracales</taxon>
        <taxon>Bacteriovoracaceae</taxon>
        <taxon>Bacteriovorax</taxon>
    </lineage>
</organism>
<dbReference type="Gene3D" id="3.10.180.10">
    <property type="entry name" value="2,3-Dihydroxybiphenyl 1,2-Dioxygenase, domain 1"/>
    <property type="match status" value="1"/>
</dbReference>
<dbReference type="RefSeq" id="WP_102243672.1">
    <property type="nucleotide sequence ID" value="NZ_CP025704.1"/>
</dbReference>
<dbReference type="InterPro" id="IPR010393">
    <property type="entry name" value="DUF991_YecM-like"/>
</dbReference>
<evidence type="ECO:0000313" key="1">
    <source>
        <dbReference type="EMBL" id="AUN98381.1"/>
    </source>
</evidence>
<gene>
    <name evidence="1" type="ORF">C0V70_09740</name>
</gene>